<dbReference type="AlphaFoldDB" id="A0A7W7RN89"/>
<evidence type="ECO:0000313" key="2">
    <source>
        <dbReference type="Proteomes" id="UP000523007"/>
    </source>
</evidence>
<protein>
    <submittedName>
        <fullName evidence="1">Uncharacterized protein</fullName>
    </submittedName>
</protein>
<keyword evidence="2" id="KW-1185">Reference proteome</keyword>
<sequence>MTVRIAAYHVDTDVYCLDCAARNEQPGEPIPESEIEPCVLCARGSTGTHQPEPEQCCLCLAVIG</sequence>
<proteinExistence type="predicted"/>
<comment type="caution">
    <text evidence="1">The sequence shown here is derived from an EMBL/GenBank/DDBJ whole genome shotgun (WGS) entry which is preliminary data.</text>
</comment>
<accession>A0A7W7RN89</accession>
<gene>
    <name evidence="1" type="ORF">F4561_005406</name>
</gene>
<organism evidence="1 2">
    <name type="scientific">Lipingzhangella halophila</name>
    <dbReference type="NCBI Taxonomy" id="1783352"/>
    <lineage>
        <taxon>Bacteria</taxon>
        <taxon>Bacillati</taxon>
        <taxon>Actinomycetota</taxon>
        <taxon>Actinomycetes</taxon>
        <taxon>Streptosporangiales</taxon>
        <taxon>Nocardiopsidaceae</taxon>
        <taxon>Lipingzhangella</taxon>
    </lineage>
</organism>
<name>A0A7W7RN89_9ACTN</name>
<evidence type="ECO:0000313" key="1">
    <source>
        <dbReference type="EMBL" id="MBB4934586.1"/>
    </source>
</evidence>
<dbReference type="EMBL" id="JACHJT010000001">
    <property type="protein sequence ID" value="MBB4934586.1"/>
    <property type="molecule type" value="Genomic_DNA"/>
</dbReference>
<reference evidence="1 2" key="1">
    <citation type="submission" date="2020-08" db="EMBL/GenBank/DDBJ databases">
        <title>Sequencing the genomes of 1000 actinobacteria strains.</title>
        <authorList>
            <person name="Klenk H.-P."/>
        </authorList>
    </citation>
    <scope>NUCLEOTIDE SEQUENCE [LARGE SCALE GENOMIC DNA]</scope>
    <source>
        <strain evidence="1 2">DSM 102030</strain>
    </source>
</reference>
<dbReference type="Proteomes" id="UP000523007">
    <property type="component" value="Unassembled WGS sequence"/>
</dbReference>